<dbReference type="InterPro" id="IPR023459">
    <property type="entry name" value="Tscrpt_elong_fac_GreA/B_fam"/>
</dbReference>
<reference evidence="3" key="1">
    <citation type="journal article" date="2019" name="Int. J. Syst. Evol. Microbiol.">
        <title>The Global Catalogue of Microorganisms (GCM) 10K type strain sequencing project: providing services to taxonomists for standard genome sequencing and annotation.</title>
        <authorList>
            <consortium name="The Broad Institute Genomics Platform"/>
            <consortium name="The Broad Institute Genome Sequencing Center for Infectious Disease"/>
            <person name="Wu L."/>
            <person name="Ma J."/>
        </authorList>
    </citation>
    <scope>NUCLEOTIDE SEQUENCE [LARGE SCALE GENOMIC DNA]</scope>
    <source>
        <strain evidence="3">CCM 7427</strain>
    </source>
</reference>
<dbReference type="NCBIfam" id="NF004396">
    <property type="entry name" value="PRK05753.1"/>
    <property type="match status" value="1"/>
</dbReference>
<evidence type="ECO:0000313" key="2">
    <source>
        <dbReference type="EMBL" id="MFD2646401.1"/>
    </source>
</evidence>
<dbReference type="EMBL" id="JBHUNP010000001">
    <property type="protein sequence ID" value="MFD2646401.1"/>
    <property type="molecule type" value="Genomic_DNA"/>
</dbReference>
<sequence length="147" mass="15813">MTTISLSDFSLSPEIILASSEHRLLLRLAMGGSGHTADDADDLLYELERATVVPDQFLPSDTVRMGSTVSFRTAEGEQKSVELVLPIDADIAEGKISVLTPIGTALLGLRTGQSISWRTRDGRRQALTVLQVQAPQLTDEPEPPTAA</sequence>
<organism evidence="2 3">
    <name type="scientific">Devosia albogilva</name>
    <dbReference type="NCBI Taxonomy" id="429726"/>
    <lineage>
        <taxon>Bacteria</taxon>
        <taxon>Pseudomonadati</taxon>
        <taxon>Pseudomonadota</taxon>
        <taxon>Alphaproteobacteria</taxon>
        <taxon>Hyphomicrobiales</taxon>
        <taxon>Devosiaceae</taxon>
        <taxon>Devosia</taxon>
    </lineage>
</organism>
<protein>
    <submittedName>
        <fullName evidence="2">Nucleoside diphosphate kinase regulator</fullName>
    </submittedName>
</protein>
<keyword evidence="2" id="KW-0418">Kinase</keyword>
<evidence type="ECO:0000313" key="3">
    <source>
        <dbReference type="Proteomes" id="UP001597521"/>
    </source>
</evidence>
<dbReference type="RefSeq" id="WP_386830992.1">
    <property type="nucleotide sequence ID" value="NZ_JBHUNP010000001.1"/>
</dbReference>
<proteinExistence type="predicted"/>
<dbReference type="Gene3D" id="3.10.50.30">
    <property type="entry name" value="Transcription elongation factor, GreA/GreB, C-terminal domain"/>
    <property type="match status" value="1"/>
</dbReference>
<dbReference type="PANTHER" id="PTHR30437:SF5">
    <property type="entry name" value="REGULATOR OF NUCLEOSIDE DIPHOSPHATE KINASE"/>
    <property type="match status" value="1"/>
</dbReference>
<accession>A0ABW5QFW4</accession>
<evidence type="ECO:0000259" key="1">
    <source>
        <dbReference type="Pfam" id="PF01272"/>
    </source>
</evidence>
<dbReference type="PANTHER" id="PTHR30437">
    <property type="entry name" value="TRANSCRIPTION ELONGATION FACTOR GREA"/>
    <property type="match status" value="1"/>
</dbReference>
<comment type="caution">
    <text evidence="2">The sequence shown here is derived from an EMBL/GenBank/DDBJ whole genome shotgun (WGS) entry which is preliminary data.</text>
</comment>
<name>A0ABW5QFW4_9HYPH</name>
<keyword evidence="2" id="KW-0808">Transferase</keyword>
<feature type="domain" description="Transcription elongation factor GreA/GreB C-terminal" evidence="1">
    <location>
        <begin position="59"/>
        <end position="133"/>
    </location>
</feature>
<dbReference type="GO" id="GO:0016301">
    <property type="term" value="F:kinase activity"/>
    <property type="evidence" value="ECO:0007669"/>
    <property type="project" value="UniProtKB-KW"/>
</dbReference>
<dbReference type="Pfam" id="PF01272">
    <property type="entry name" value="GreA_GreB"/>
    <property type="match status" value="1"/>
</dbReference>
<gene>
    <name evidence="2" type="primary">rnk</name>
    <name evidence="2" type="ORF">ACFSX5_01185</name>
</gene>
<dbReference type="Proteomes" id="UP001597521">
    <property type="component" value="Unassembled WGS sequence"/>
</dbReference>
<dbReference type="InterPro" id="IPR036953">
    <property type="entry name" value="GreA/GreB_C_sf"/>
</dbReference>
<keyword evidence="3" id="KW-1185">Reference proteome</keyword>
<dbReference type="InterPro" id="IPR001437">
    <property type="entry name" value="Tscrpt_elong_fac_GreA/B_C"/>
</dbReference>
<dbReference type="SUPFAM" id="SSF54534">
    <property type="entry name" value="FKBP-like"/>
    <property type="match status" value="1"/>
</dbReference>